<dbReference type="EMBL" id="JAACJK010000226">
    <property type="protein sequence ID" value="KAF5311533.1"/>
    <property type="molecule type" value="Genomic_DNA"/>
</dbReference>
<evidence type="ECO:0000313" key="2">
    <source>
        <dbReference type="EMBL" id="KAF5311533.1"/>
    </source>
</evidence>
<evidence type="ECO:0000256" key="1">
    <source>
        <dbReference type="SAM" id="MobiDB-lite"/>
    </source>
</evidence>
<name>A0A8H5ETL1_9AGAR</name>
<organism evidence="2 3">
    <name type="scientific">Ephemerocybe angulata</name>
    <dbReference type="NCBI Taxonomy" id="980116"/>
    <lineage>
        <taxon>Eukaryota</taxon>
        <taxon>Fungi</taxon>
        <taxon>Dikarya</taxon>
        <taxon>Basidiomycota</taxon>
        <taxon>Agaricomycotina</taxon>
        <taxon>Agaricomycetes</taxon>
        <taxon>Agaricomycetidae</taxon>
        <taxon>Agaricales</taxon>
        <taxon>Agaricineae</taxon>
        <taxon>Psathyrellaceae</taxon>
        <taxon>Ephemerocybe</taxon>
    </lineage>
</organism>
<gene>
    <name evidence="2" type="ORF">D9611_011588</name>
</gene>
<dbReference type="OrthoDB" id="2990096at2759"/>
<feature type="compositionally biased region" description="Polar residues" evidence="1">
    <location>
        <begin position="1168"/>
        <end position="1180"/>
    </location>
</feature>
<feature type="region of interest" description="Disordered" evidence="1">
    <location>
        <begin position="1113"/>
        <end position="1187"/>
    </location>
</feature>
<feature type="compositionally biased region" description="Basic and acidic residues" evidence="1">
    <location>
        <begin position="1015"/>
        <end position="1024"/>
    </location>
</feature>
<evidence type="ECO:0000313" key="3">
    <source>
        <dbReference type="Proteomes" id="UP000541558"/>
    </source>
</evidence>
<protein>
    <submittedName>
        <fullName evidence="2">Uncharacterized protein</fullName>
    </submittedName>
</protein>
<keyword evidence="3" id="KW-1185">Reference proteome</keyword>
<comment type="caution">
    <text evidence="2">The sequence shown here is derived from an EMBL/GenBank/DDBJ whole genome shotgun (WGS) entry which is preliminary data.</text>
</comment>
<feature type="region of interest" description="Disordered" evidence="1">
    <location>
        <begin position="1004"/>
        <end position="1024"/>
    </location>
</feature>
<accession>A0A8H5ETL1</accession>
<reference evidence="2 3" key="1">
    <citation type="journal article" date="2020" name="ISME J.">
        <title>Uncovering the hidden diversity of litter-decomposition mechanisms in mushroom-forming fungi.</title>
        <authorList>
            <person name="Floudas D."/>
            <person name="Bentzer J."/>
            <person name="Ahren D."/>
            <person name="Johansson T."/>
            <person name="Persson P."/>
            <person name="Tunlid A."/>
        </authorList>
    </citation>
    <scope>NUCLEOTIDE SEQUENCE [LARGE SCALE GENOMIC DNA]</scope>
    <source>
        <strain evidence="2 3">CBS 175.51</strain>
    </source>
</reference>
<sequence length="1320" mass="147853">MDALDSDDVQATPATVKSELEEPTGLGRLYFDASSLTVSEAKRFRDFAFPTAVATPGHNPQFKVDCLEEWVLEKAYRAFQAWDSRKVQEENEDIDPDTLGFAVLKEYRKFYIAAHFIDHPYFELDNLSAWFKPEAFRAFESYRQVWEARIPSPARSRAASTSSYASSRSMMSIYTSASLPPSSPRSETRAVTATDEDIIEISSGSEDEGPEIVPSEQPVAPKFRFAPRPVKQEMFEEDDVVEVVAPRQVAQSVAKPTKKRARNLSPEPSNTSTDDSKKCTKKPNTQTKLPGKKATASRSVIQTKLAAGWHKVTRILAVKNIKHITEVPDTWDIPEDEENDSTAYLVDYEDIDLGVGKDGNPLTIDGYIRQEDQDGRGGSVGSTNGDGLLYNLFPDDPDHSVQCRRCNLSCQGVKVCDHFDKSLFENCVRYKRDDGEVRDLWEKELEMNAIEASSVEAVIVRFYKRAQSETCKIDCDGKPRLVKLAKKSYDGKNYFVGCSKWKKSQQWEHRYLAIPANVDEEVFKAVWENDGVFPDGGRAKLREKCALTLNTRRLIKDCPYSHVVNGKIVRSPIVRLPCKSKLVVFIPLDPEIKRVIVVPQKAHNHPAHPRGGKPSTANKTLLGKVIDAVGPFGLSTRKLLNAPSTLALCDGKPLAVVAPAYGNLRAVRTAIKAKKKEAFPAGLDWNATVLEMEREKEKAPDEVYIHSAVLIGGERVVMTGLRALLERIHYTLSLSCDISFKRTAGEFNEWKVTGFDIIYEMRITYGTGYCNHATDETFRILWAQFFHMVETVTKRGFLKLHAFFPEDPDARLHAILLDAEIAQVNGLKMALSHYVATRVPASSTVDLPDEDIELVMLTVKFCYIHFVRNIEKIAGLERDQIARLKSFSGLSTDEDVQEWHEFCKRLSQDSKAMKGWYEHKIAHPYLLTCVNKHLSPMAGTSWDITPKDTNLVEGAHAGRNADTGTNLALLEGIFLARDADKRLAQELETRATELVAHRHVNGLQVREKKSKARKDRISKQARERQDHVDNYFDLQAQVTLLMTSKSNSAALTKQLNAELAKIKDQLKITRTPSLEVQKSVLQARLDGEVTKRRTWTADAKEIRLQMEALQQGPLKGVSKERFRSDSSDNRIEDTLVPDSETREQSPSVLPSESATGSDVVDQDDHIDSSPNATQGVQSNGAELDDDNLQSGLDAGFVYSDSTSAFASLDHEGAMDMSIDEAEISVPAVVSYADALDRPWDLNLQLETASAARDLEEPPSMFSGSHEMGLEMGIADEPTVRRYWSPSYQPLPHQPFEGFDFFFGQDEPLYDNTFNGELTES</sequence>
<feature type="compositionally biased region" description="Basic and acidic residues" evidence="1">
    <location>
        <begin position="1117"/>
        <end position="1143"/>
    </location>
</feature>
<feature type="region of interest" description="Disordered" evidence="1">
    <location>
        <begin position="175"/>
        <end position="194"/>
    </location>
</feature>
<proteinExistence type="predicted"/>
<feature type="region of interest" description="Disordered" evidence="1">
    <location>
        <begin position="250"/>
        <end position="297"/>
    </location>
</feature>
<feature type="compositionally biased region" description="Polar residues" evidence="1">
    <location>
        <begin position="1144"/>
        <end position="1156"/>
    </location>
</feature>
<dbReference type="Proteomes" id="UP000541558">
    <property type="component" value="Unassembled WGS sequence"/>
</dbReference>